<reference evidence="2" key="1">
    <citation type="journal article" date="2013" name="Nat. Genet.">
        <title>The duck genome and transcriptome provide insight into an avian influenza virus reservoir species.</title>
        <authorList>
            <person name="Huang Y."/>
            <person name="Li Y."/>
            <person name="Burt D.W."/>
            <person name="Chen H."/>
            <person name="Zhang Y."/>
            <person name="Qian W."/>
            <person name="Kim H."/>
            <person name="Gan S."/>
            <person name="Zhao Y."/>
            <person name="Li J."/>
            <person name="Yi K."/>
            <person name="Feng H."/>
            <person name="Zhu P."/>
            <person name="Li B."/>
            <person name="Liu Q."/>
            <person name="Fairley S."/>
            <person name="Magor K.E."/>
            <person name="Du Z."/>
            <person name="Hu X."/>
            <person name="Goodman L."/>
            <person name="Tafer H."/>
            <person name="Vignal A."/>
            <person name="Lee T."/>
            <person name="Kim K.W."/>
            <person name="Sheng Z."/>
            <person name="An Y."/>
            <person name="Searle S."/>
            <person name="Herrero J."/>
            <person name="Groenen M.A."/>
            <person name="Crooijmans R.P."/>
            <person name="Faraut T."/>
            <person name="Cai Q."/>
            <person name="Webster R.G."/>
            <person name="Aldridge J.R."/>
            <person name="Warren W.C."/>
            <person name="Bartschat S."/>
            <person name="Kehr S."/>
            <person name="Marz M."/>
            <person name="Stadler P.F."/>
            <person name="Smith J."/>
            <person name="Kraus R.H."/>
            <person name="Zhao Y."/>
            <person name="Ren L."/>
            <person name="Fei J."/>
            <person name="Morisson M."/>
            <person name="Kaiser P."/>
            <person name="Griffin D.K."/>
            <person name="Rao M."/>
            <person name="Pitel F."/>
            <person name="Wang J."/>
            <person name="Li N."/>
        </authorList>
    </citation>
    <scope>NUCLEOTIDE SEQUENCE [LARGE SCALE GENOMIC DNA]</scope>
</reference>
<name>R0M524_ANAPL</name>
<accession>R0M524</accession>
<protein>
    <submittedName>
        <fullName evidence="1">Uncharacterized protein</fullName>
    </submittedName>
</protein>
<sequence>MPEEAEAAGAEVMGSGWCQNATAPFHLPCFGKRQELPGLKLIAGRGLSWKEDSAVMEKEDDAAVCHTLTLQLLEQPPRAGSVLPRQPQLCPPPQEHRAPLQGALWACENNVKPAAMAECYTTTVRALHKQIGVIPDRCPMESSSKHCWARTTAPTASSLQLLAPRTAQEEPADISSCAIRHAGGQAAMSLWAFLVCHRRWDSFHAASRVKLGACCKDWRGWKPAPAMLVTSNAASIIRLGPLAALRACMGISIRFASLEAFYLHQITFLSGAVPHAVPVRAVLPLLAPWWMPPRSETRAASSAKGLRRVVHCHMVLGMQTEREAGEHILTAHVASTTNTSKCFPQTDGTA</sequence>
<keyword evidence="2" id="KW-1185">Reference proteome</keyword>
<dbReference type="AlphaFoldDB" id="R0M524"/>
<dbReference type="EMBL" id="KB742383">
    <property type="protein sequence ID" value="EOB09215.1"/>
    <property type="molecule type" value="Genomic_DNA"/>
</dbReference>
<dbReference type="Proteomes" id="UP000296049">
    <property type="component" value="Unassembled WGS sequence"/>
</dbReference>
<evidence type="ECO:0000313" key="1">
    <source>
        <dbReference type="EMBL" id="EOB09215.1"/>
    </source>
</evidence>
<gene>
    <name evidence="1" type="ORF">Anapl_08553</name>
</gene>
<evidence type="ECO:0000313" key="2">
    <source>
        <dbReference type="Proteomes" id="UP000296049"/>
    </source>
</evidence>
<organism evidence="1 2">
    <name type="scientific">Anas platyrhynchos</name>
    <name type="common">Mallard</name>
    <name type="synonym">Anas boschas</name>
    <dbReference type="NCBI Taxonomy" id="8839"/>
    <lineage>
        <taxon>Eukaryota</taxon>
        <taxon>Metazoa</taxon>
        <taxon>Chordata</taxon>
        <taxon>Craniata</taxon>
        <taxon>Vertebrata</taxon>
        <taxon>Euteleostomi</taxon>
        <taxon>Archelosauria</taxon>
        <taxon>Archosauria</taxon>
        <taxon>Dinosauria</taxon>
        <taxon>Saurischia</taxon>
        <taxon>Theropoda</taxon>
        <taxon>Coelurosauria</taxon>
        <taxon>Aves</taxon>
        <taxon>Neognathae</taxon>
        <taxon>Galloanserae</taxon>
        <taxon>Anseriformes</taxon>
        <taxon>Anatidae</taxon>
        <taxon>Anatinae</taxon>
        <taxon>Anas</taxon>
    </lineage>
</organism>
<proteinExistence type="predicted"/>